<keyword evidence="3" id="KW-0804">Transcription</keyword>
<feature type="domain" description="HTH hxlR-type" evidence="4">
    <location>
        <begin position="19"/>
        <end position="118"/>
    </location>
</feature>
<organism evidence="5 7">
    <name type="scientific">Chryseobacterium shandongense</name>
    <dbReference type="NCBI Taxonomy" id="1493872"/>
    <lineage>
        <taxon>Bacteria</taxon>
        <taxon>Pseudomonadati</taxon>
        <taxon>Bacteroidota</taxon>
        <taxon>Flavobacteriia</taxon>
        <taxon>Flavobacteriales</taxon>
        <taxon>Weeksellaceae</taxon>
        <taxon>Chryseobacterium group</taxon>
        <taxon>Chryseobacterium</taxon>
    </lineage>
</organism>
<dbReference type="RefSeq" id="WP_123853421.1">
    <property type="nucleotide sequence ID" value="NZ_CP033912.1"/>
</dbReference>
<dbReference type="Proteomes" id="UP000274073">
    <property type="component" value="Chromosome"/>
</dbReference>
<dbReference type="EMBL" id="CP033912">
    <property type="protein sequence ID" value="AZA97581.1"/>
    <property type="molecule type" value="Genomic_DNA"/>
</dbReference>
<protein>
    <submittedName>
        <fullName evidence="5">Transcriptional regulator</fullName>
    </submittedName>
</protein>
<dbReference type="PANTHER" id="PTHR33204">
    <property type="entry name" value="TRANSCRIPTIONAL REGULATOR, MARR FAMILY"/>
    <property type="match status" value="1"/>
</dbReference>
<proteinExistence type="predicted"/>
<evidence type="ECO:0000259" key="4">
    <source>
        <dbReference type="PROSITE" id="PS51118"/>
    </source>
</evidence>
<dbReference type="InterPro" id="IPR002577">
    <property type="entry name" value="HTH_HxlR"/>
</dbReference>
<accession>A0AAD1DLT8</accession>
<dbReference type="Pfam" id="PF01638">
    <property type="entry name" value="HxlR"/>
    <property type="match status" value="1"/>
</dbReference>
<dbReference type="SUPFAM" id="SSF46785">
    <property type="entry name" value="Winged helix' DNA-binding domain"/>
    <property type="match status" value="1"/>
</dbReference>
<reference evidence="7 8" key="1">
    <citation type="submission" date="2018-11" db="EMBL/GenBank/DDBJ databases">
        <title>Proposal to divide the Flavobacteriaceae and reorganize its genera based on Amino Acid Identity values calculated from whole genome sequences.</title>
        <authorList>
            <person name="Nicholson A.C."/>
            <person name="Gulvik C.A."/>
            <person name="Whitney A.M."/>
            <person name="Humrighouse B.W."/>
            <person name="Bell M."/>
            <person name="Holmes B."/>
            <person name="Steigerwalt A.G."/>
            <person name="Villarma A."/>
            <person name="Sheth M."/>
            <person name="Batra D."/>
            <person name="Pryor J."/>
            <person name="Bernardet J.-F."/>
            <person name="Hugo C."/>
            <person name="Kampfer P."/>
            <person name="Newman J."/>
            <person name="McQuiston J.R."/>
        </authorList>
    </citation>
    <scope>NUCLEOTIDE SEQUENCE [LARGE SCALE GENOMIC DNA]</scope>
    <source>
        <strain evidence="5 7">G0207</strain>
        <strain evidence="6 8">H5143</strain>
    </source>
</reference>
<dbReference type="Proteomes" id="UP000281741">
    <property type="component" value="Chromosome"/>
</dbReference>
<gene>
    <name evidence="5" type="ORF">EG349_01045</name>
    <name evidence="6" type="ORF">EG353_19515</name>
</gene>
<dbReference type="PROSITE" id="PS51118">
    <property type="entry name" value="HTH_HXLR"/>
    <property type="match status" value="1"/>
</dbReference>
<dbReference type="PANTHER" id="PTHR33204:SF38">
    <property type="entry name" value="HTH-TYPE TRANSCRIPTIONAL ACTIVATOR HXLR"/>
    <property type="match status" value="1"/>
</dbReference>
<dbReference type="Gene3D" id="1.10.10.10">
    <property type="entry name" value="Winged helix-like DNA-binding domain superfamily/Winged helix DNA-binding domain"/>
    <property type="match status" value="1"/>
</dbReference>
<dbReference type="AlphaFoldDB" id="A0AAD1DLT8"/>
<evidence type="ECO:0000256" key="1">
    <source>
        <dbReference type="ARBA" id="ARBA00023015"/>
    </source>
</evidence>
<dbReference type="InterPro" id="IPR036388">
    <property type="entry name" value="WH-like_DNA-bd_sf"/>
</dbReference>
<evidence type="ECO:0000313" key="8">
    <source>
        <dbReference type="Proteomes" id="UP000281741"/>
    </source>
</evidence>
<evidence type="ECO:0000313" key="5">
    <source>
        <dbReference type="EMBL" id="AZA85474.1"/>
    </source>
</evidence>
<keyword evidence="2" id="KW-0238">DNA-binding</keyword>
<sequence length="118" mass="13791">MKDDKVLARYQIDEFKFHCEIDIAMHFMGGKWKTVVLWYLKDGKKRFNELSKHIPNITEKMLSIQLKSLEQDGIIKKEVFNSKPPLKVEYSLTEFGQTIIPLLESLARWGHVVAAEKL</sequence>
<dbReference type="EMBL" id="CP033915">
    <property type="protein sequence ID" value="AZA85474.1"/>
    <property type="molecule type" value="Genomic_DNA"/>
</dbReference>
<dbReference type="InterPro" id="IPR036390">
    <property type="entry name" value="WH_DNA-bd_sf"/>
</dbReference>
<evidence type="ECO:0000256" key="3">
    <source>
        <dbReference type="ARBA" id="ARBA00023163"/>
    </source>
</evidence>
<evidence type="ECO:0000256" key="2">
    <source>
        <dbReference type="ARBA" id="ARBA00023125"/>
    </source>
</evidence>
<evidence type="ECO:0000313" key="7">
    <source>
        <dbReference type="Proteomes" id="UP000274073"/>
    </source>
</evidence>
<name>A0AAD1DLT8_9FLAO</name>
<keyword evidence="1" id="KW-0805">Transcription regulation</keyword>
<dbReference type="GO" id="GO:0003677">
    <property type="term" value="F:DNA binding"/>
    <property type="evidence" value="ECO:0007669"/>
    <property type="project" value="UniProtKB-KW"/>
</dbReference>
<evidence type="ECO:0000313" key="6">
    <source>
        <dbReference type="EMBL" id="AZA97581.1"/>
    </source>
</evidence>
<keyword evidence="8" id="KW-1185">Reference proteome</keyword>